<feature type="transmembrane region" description="Helical" evidence="5">
    <location>
        <begin position="100"/>
        <end position="124"/>
    </location>
</feature>
<dbReference type="EMBL" id="CAEZYS010000027">
    <property type="protein sequence ID" value="CAB4731500.1"/>
    <property type="molecule type" value="Genomic_DNA"/>
</dbReference>
<evidence type="ECO:0000256" key="4">
    <source>
        <dbReference type="ARBA" id="ARBA00023136"/>
    </source>
</evidence>
<sequence length="163" mass="18391">MKYNWVDIGLAILILLSFYRGYKAGFLKSIFSLIGYVGGGVLGLALAWNYLKDWDGVLQKFSLLLLAIAVGSVIGQWLLTKFAEFFHKKILFGPFKWLDSLLGAAFSVLRIVLMAYLVAVVCLATPWQWADKNIPDSQIYQKVDQYTPMLVKNVTNKISEFKA</sequence>
<dbReference type="Pfam" id="PF02674">
    <property type="entry name" value="Colicin_V"/>
    <property type="match status" value="1"/>
</dbReference>
<evidence type="ECO:0000256" key="2">
    <source>
        <dbReference type="ARBA" id="ARBA00022692"/>
    </source>
</evidence>
<reference evidence="6" key="1">
    <citation type="submission" date="2020-05" db="EMBL/GenBank/DDBJ databases">
        <authorList>
            <person name="Chiriac C."/>
            <person name="Salcher M."/>
            <person name="Ghai R."/>
            <person name="Kavagutti S V."/>
        </authorList>
    </citation>
    <scope>NUCLEOTIDE SEQUENCE</scope>
</reference>
<evidence type="ECO:0000256" key="5">
    <source>
        <dbReference type="SAM" id="Phobius"/>
    </source>
</evidence>
<proteinExistence type="predicted"/>
<feature type="transmembrane region" description="Helical" evidence="5">
    <location>
        <begin position="63"/>
        <end position="80"/>
    </location>
</feature>
<keyword evidence="4 5" id="KW-0472">Membrane</keyword>
<dbReference type="InterPro" id="IPR003825">
    <property type="entry name" value="Colicin-V_CvpA"/>
</dbReference>
<dbReference type="AlphaFoldDB" id="A0A6J6S977"/>
<evidence type="ECO:0000313" key="7">
    <source>
        <dbReference type="EMBL" id="CAB4955187.1"/>
    </source>
</evidence>
<dbReference type="GO" id="GO:0009403">
    <property type="term" value="P:toxin biosynthetic process"/>
    <property type="evidence" value="ECO:0007669"/>
    <property type="project" value="InterPro"/>
</dbReference>
<feature type="transmembrane region" description="Helical" evidence="5">
    <location>
        <begin position="33"/>
        <end position="51"/>
    </location>
</feature>
<evidence type="ECO:0000256" key="1">
    <source>
        <dbReference type="ARBA" id="ARBA00004141"/>
    </source>
</evidence>
<evidence type="ECO:0000256" key="3">
    <source>
        <dbReference type="ARBA" id="ARBA00022989"/>
    </source>
</evidence>
<protein>
    <submittedName>
        <fullName evidence="6">Unannotated protein</fullName>
    </submittedName>
</protein>
<accession>A0A6J6S977</accession>
<organism evidence="6">
    <name type="scientific">freshwater metagenome</name>
    <dbReference type="NCBI Taxonomy" id="449393"/>
    <lineage>
        <taxon>unclassified sequences</taxon>
        <taxon>metagenomes</taxon>
        <taxon>ecological metagenomes</taxon>
    </lineage>
</organism>
<name>A0A6J6S977_9ZZZZ</name>
<keyword evidence="3 5" id="KW-1133">Transmembrane helix</keyword>
<keyword evidence="2 5" id="KW-0812">Transmembrane</keyword>
<dbReference type="EMBL" id="CAFBNP010000107">
    <property type="protein sequence ID" value="CAB4955187.1"/>
    <property type="molecule type" value="Genomic_DNA"/>
</dbReference>
<dbReference type="GO" id="GO:0016020">
    <property type="term" value="C:membrane"/>
    <property type="evidence" value="ECO:0007669"/>
    <property type="project" value="UniProtKB-SubCell"/>
</dbReference>
<comment type="subcellular location">
    <subcellularLocation>
        <location evidence="1">Membrane</location>
        <topology evidence="1">Multi-pass membrane protein</topology>
    </subcellularLocation>
</comment>
<gene>
    <name evidence="6" type="ORF">UFOPK2782_00344</name>
    <name evidence="7" type="ORF">UFOPK3828_00615</name>
</gene>
<evidence type="ECO:0000313" key="6">
    <source>
        <dbReference type="EMBL" id="CAB4731500.1"/>
    </source>
</evidence>